<keyword evidence="3" id="KW-0443">Lipid metabolism</keyword>
<keyword evidence="1" id="KW-0378">Hydrolase</keyword>
<feature type="domain" description="PNPLA" evidence="4">
    <location>
        <begin position="10"/>
        <end position="182"/>
    </location>
</feature>
<dbReference type="SUPFAM" id="SSF52151">
    <property type="entry name" value="FabD/lysophospholipase-like"/>
    <property type="match status" value="1"/>
</dbReference>
<evidence type="ECO:0000256" key="1">
    <source>
        <dbReference type="ARBA" id="ARBA00022801"/>
    </source>
</evidence>
<name>A0A3B0VIW6_9ZZZZ</name>
<evidence type="ECO:0000313" key="5">
    <source>
        <dbReference type="EMBL" id="VAW32046.1"/>
    </source>
</evidence>
<dbReference type="InterPro" id="IPR016035">
    <property type="entry name" value="Acyl_Trfase/lysoPLipase"/>
</dbReference>
<keyword evidence="2" id="KW-0442">Lipid degradation</keyword>
<gene>
    <name evidence="5" type="ORF">MNBD_CHLOROFLEXI01-2681</name>
</gene>
<reference evidence="5" key="1">
    <citation type="submission" date="2018-06" db="EMBL/GenBank/DDBJ databases">
        <authorList>
            <person name="Zhirakovskaya E."/>
        </authorList>
    </citation>
    <scope>NUCLEOTIDE SEQUENCE</scope>
</reference>
<accession>A0A3B0VIW6</accession>
<dbReference type="EMBL" id="UOEU01000315">
    <property type="protein sequence ID" value="VAW32046.1"/>
    <property type="molecule type" value="Genomic_DNA"/>
</dbReference>
<dbReference type="InterPro" id="IPR050301">
    <property type="entry name" value="NTE"/>
</dbReference>
<dbReference type="PROSITE" id="PS51635">
    <property type="entry name" value="PNPLA"/>
    <property type="match status" value="1"/>
</dbReference>
<dbReference type="InterPro" id="IPR002641">
    <property type="entry name" value="PNPLA_dom"/>
</dbReference>
<evidence type="ECO:0000256" key="2">
    <source>
        <dbReference type="ARBA" id="ARBA00022963"/>
    </source>
</evidence>
<dbReference type="Pfam" id="PF01734">
    <property type="entry name" value="Patatin"/>
    <property type="match status" value="1"/>
</dbReference>
<dbReference type="PANTHER" id="PTHR14226">
    <property type="entry name" value="NEUROPATHY TARGET ESTERASE/SWISS CHEESE D.MELANOGASTER"/>
    <property type="match status" value="1"/>
</dbReference>
<dbReference type="GO" id="GO:0016787">
    <property type="term" value="F:hydrolase activity"/>
    <property type="evidence" value="ECO:0007669"/>
    <property type="project" value="UniProtKB-KW"/>
</dbReference>
<dbReference type="PANTHER" id="PTHR14226:SF57">
    <property type="entry name" value="BLR7027 PROTEIN"/>
    <property type="match status" value="1"/>
</dbReference>
<evidence type="ECO:0000256" key="3">
    <source>
        <dbReference type="ARBA" id="ARBA00023098"/>
    </source>
</evidence>
<evidence type="ECO:0000259" key="4">
    <source>
        <dbReference type="PROSITE" id="PS51635"/>
    </source>
</evidence>
<dbReference type="AlphaFoldDB" id="A0A3B0VIW6"/>
<dbReference type="CDD" id="cd07209">
    <property type="entry name" value="Pat_hypo_Ecoli_Z1214_like"/>
    <property type="match status" value="1"/>
</dbReference>
<dbReference type="Gene3D" id="3.40.1090.10">
    <property type="entry name" value="Cytosolic phospholipase A2 catalytic domain"/>
    <property type="match status" value="2"/>
</dbReference>
<proteinExistence type="predicted"/>
<protein>
    <submittedName>
        <fullName evidence="5">Ferredoxin reductase</fullName>
    </submittedName>
</protein>
<sequence length="328" mass="36338">MLSENPKRALVLSGGGGRGAYHVGVLRFLEEHEWFPDVVVGTSIGAVNGAAIASGHNANSLWALWKQLRTKDVQKLIRNPFTAVSLFDTSPLRDTLTQEGWVDFDRINSAEEAAVHLRITATDVATGRLQIFSNSLKNKTDITIEHVLSSCSIPLIYPYTLLNNILYWDGAVVANTPLSAAIAAGADDIVVAVMTPLAGDGSKKSEPPANFKEAASMMLEWALLASFHADTKMFKLINSLVEIREELDKVQTDYPDIVKQYMQDISNLVGASVRQDYKRLALPIFAAPEDFIPVQQIVSYTLKWHKKLYQMGYDDMKRGWKEAGRVVE</sequence>
<dbReference type="GO" id="GO:0016042">
    <property type="term" value="P:lipid catabolic process"/>
    <property type="evidence" value="ECO:0007669"/>
    <property type="project" value="UniProtKB-KW"/>
</dbReference>
<organism evidence="5">
    <name type="scientific">hydrothermal vent metagenome</name>
    <dbReference type="NCBI Taxonomy" id="652676"/>
    <lineage>
        <taxon>unclassified sequences</taxon>
        <taxon>metagenomes</taxon>
        <taxon>ecological metagenomes</taxon>
    </lineage>
</organism>